<feature type="chain" id="PRO_5046173321" description="Glycoside hydrolase family 5 domain-containing protein" evidence="1">
    <location>
        <begin position="20"/>
        <end position="489"/>
    </location>
</feature>
<organism evidence="2 3">
    <name type="scientific">Tetradesmus obliquus</name>
    <name type="common">Green alga</name>
    <name type="synonym">Acutodesmus obliquus</name>
    <dbReference type="NCBI Taxonomy" id="3088"/>
    <lineage>
        <taxon>Eukaryota</taxon>
        <taxon>Viridiplantae</taxon>
        <taxon>Chlorophyta</taxon>
        <taxon>core chlorophytes</taxon>
        <taxon>Chlorophyceae</taxon>
        <taxon>CS clade</taxon>
        <taxon>Sphaeropleales</taxon>
        <taxon>Scenedesmaceae</taxon>
        <taxon>Tetradesmus</taxon>
    </lineage>
</organism>
<dbReference type="InterPro" id="IPR017853">
    <property type="entry name" value="GH"/>
</dbReference>
<evidence type="ECO:0000313" key="3">
    <source>
        <dbReference type="Proteomes" id="UP001244341"/>
    </source>
</evidence>
<sequence>MKPLLVLLAALMLGQHVQAAPANIQDSFLTGFKGPFPTLGGYAGTEISSTVPLLYQNDWDVNYLGKAADDWSSKCIDMVYKANEFQAKVVNFMVTMYWVDANYDGTVDNYCHKIRWGEGCPKVNKLAIDRFRFGLQWCLAKAVELGLDIAITPHLDDGLEMGGWRNALVFDPLVKYGNFSYYDVMLRPITQALNAVITHDTQVMLAMQGEMSATVVRYPRSWTSLVSRLKNDIVTLRDDADQLMPNLKVGVSTNFNKLCACVLMDLVDPTQYLTLLPEAMKAVNSQFNKTAIVELYNTVDLIGISSYAALKPAFKLDDLEEAIWQFDEELKQFGPNLKDLIQNQGKALILSEYGVGGGVHQNGSVPAKTAAEAAQFPFFGIWGSYSPAIDPWNTTAPEDKHIEVRDWRRRFYKETSRWLMDGGGSRYRVDGLYLWSLASWDVQAIHYASSSSEGSYRDPIIAATITQHNKYVHSPYRRRAHRRRTLKRM</sequence>
<name>A0ABY8TJR0_TETOB</name>
<dbReference type="Proteomes" id="UP001244341">
    <property type="component" value="Chromosome 1b"/>
</dbReference>
<accession>A0ABY8TJR0</accession>
<dbReference type="EMBL" id="CP126208">
    <property type="protein sequence ID" value="WIA09222.1"/>
    <property type="molecule type" value="Genomic_DNA"/>
</dbReference>
<gene>
    <name evidence="2" type="ORF">OEZ85_008632</name>
</gene>
<keyword evidence="1" id="KW-0732">Signal</keyword>
<dbReference type="SUPFAM" id="SSF51445">
    <property type="entry name" value="(Trans)glycosidases"/>
    <property type="match status" value="1"/>
</dbReference>
<evidence type="ECO:0000256" key="1">
    <source>
        <dbReference type="SAM" id="SignalP"/>
    </source>
</evidence>
<proteinExistence type="predicted"/>
<feature type="signal peptide" evidence="1">
    <location>
        <begin position="1"/>
        <end position="19"/>
    </location>
</feature>
<reference evidence="2 3" key="1">
    <citation type="submission" date="2023-05" db="EMBL/GenBank/DDBJ databases">
        <title>A 100% complete, gapless, phased diploid assembly of the Scenedesmus obliquus UTEX 3031 genome.</title>
        <authorList>
            <person name="Biondi T.C."/>
            <person name="Hanschen E.R."/>
            <person name="Kwon T."/>
            <person name="Eng W."/>
            <person name="Kruse C.P.S."/>
            <person name="Koehler S.I."/>
            <person name="Kunde Y."/>
            <person name="Gleasner C.D."/>
            <person name="You Mak K.T."/>
            <person name="Polle J."/>
            <person name="Hovde B.T."/>
            <person name="Starkenburg S.R."/>
        </authorList>
    </citation>
    <scope>NUCLEOTIDE SEQUENCE [LARGE SCALE GENOMIC DNA]</scope>
    <source>
        <strain evidence="2 3">DOE0152z</strain>
    </source>
</reference>
<protein>
    <recommendedName>
        <fullName evidence="4">Glycoside hydrolase family 5 domain-containing protein</fullName>
    </recommendedName>
</protein>
<keyword evidence="3" id="KW-1185">Reference proteome</keyword>
<evidence type="ECO:0008006" key="4">
    <source>
        <dbReference type="Google" id="ProtNLM"/>
    </source>
</evidence>
<evidence type="ECO:0000313" key="2">
    <source>
        <dbReference type="EMBL" id="WIA09222.1"/>
    </source>
</evidence>